<dbReference type="Pfam" id="PF04365">
    <property type="entry name" value="BrnT_toxin"/>
    <property type="match status" value="1"/>
</dbReference>
<dbReference type="RefSeq" id="WP_207352187.1">
    <property type="nucleotide sequence ID" value="NZ_JAFMPY010000022.1"/>
</dbReference>
<dbReference type="InterPro" id="IPR007460">
    <property type="entry name" value="BrnT_toxin"/>
</dbReference>
<name>A0ABS3J7B1_9HYPH</name>
<dbReference type="Proteomes" id="UP000664288">
    <property type="component" value="Unassembled WGS sequence"/>
</dbReference>
<gene>
    <name evidence="1" type="ORF">J1C47_18065</name>
</gene>
<proteinExistence type="predicted"/>
<dbReference type="Gene3D" id="3.10.450.530">
    <property type="entry name" value="Ribonuclease toxin, BrnT, of type II toxin-antitoxin system"/>
    <property type="match status" value="1"/>
</dbReference>
<protein>
    <submittedName>
        <fullName evidence="1">BrnT family toxin</fullName>
    </submittedName>
</protein>
<dbReference type="EMBL" id="JAFMPY010000022">
    <property type="protein sequence ID" value="MBO0905555.1"/>
    <property type="molecule type" value="Genomic_DNA"/>
</dbReference>
<keyword evidence="2" id="KW-1185">Reference proteome</keyword>
<sequence length="97" mass="11544">MVEYDWNDAKRAGNLAKHGVDFAEVHHFFWDVAIIRPDDRSDYGETRLSATAPLLGRLHVMIYVVRDDTIRIISLRKANKRERRRYEKEMANRTDQR</sequence>
<reference evidence="1 2" key="1">
    <citation type="submission" date="2021-03" db="EMBL/GenBank/DDBJ databases">
        <title>Whole genome sequence of Jiella sp. MQZ13P-4.</title>
        <authorList>
            <person name="Tuo L."/>
        </authorList>
    </citation>
    <scope>NUCLEOTIDE SEQUENCE [LARGE SCALE GENOMIC DNA]</scope>
    <source>
        <strain evidence="1 2">MQZ13P-4</strain>
    </source>
</reference>
<evidence type="ECO:0000313" key="1">
    <source>
        <dbReference type="EMBL" id="MBO0905555.1"/>
    </source>
</evidence>
<dbReference type="InterPro" id="IPR038573">
    <property type="entry name" value="BrnT_sf"/>
</dbReference>
<evidence type="ECO:0000313" key="2">
    <source>
        <dbReference type="Proteomes" id="UP000664288"/>
    </source>
</evidence>
<comment type="caution">
    <text evidence="1">The sequence shown here is derived from an EMBL/GenBank/DDBJ whole genome shotgun (WGS) entry which is preliminary data.</text>
</comment>
<organism evidence="1 2">
    <name type="scientific">Jiella sonneratiae</name>
    <dbReference type="NCBI Taxonomy" id="2816856"/>
    <lineage>
        <taxon>Bacteria</taxon>
        <taxon>Pseudomonadati</taxon>
        <taxon>Pseudomonadota</taxon>
        <taxon>Alphaproteobacteria</taxon>
        <taxon>Hyphomicrobiales</taxon>
        <taxon>Aurantimonadaceae</taxon>
        <taxon>Jiella</taxon>
    </lineage>
</organism>
<accession>A0ABS3J7B1</accession>